<evidence type="ECO:0000256" key="3">
    <source>
        <dbReference type="ARBA" id="ARBA00022840"/>
    </source>
</evidence>
<keyword evidence="3 5" id="KW-0067">ATP-binding</keyword>
<dbReference type="RefSeq" id="WP_306780698.1">
    <property type="nucleotide sequence ID" value="NZ_JAJCJK010000006.1"/>
</dbReference>
<dbReference type="CDD" id="cd03230">
    <property type="entry name" value="ABC_DR_subfamily_A"/>
    <property type="match status" value="1"/>
</dbReference>
<dbReference type="GO" id="GO:0005524">
    <property type="term" value="F:ATP binding"/>
    <property type="evidence" value="ECO:0007669"/>
    <property type="project" value="UniProtKB-KW"/>
</dbReference>
<evidence type="ECO:0000313" key="5">
    <source>
        <dbReference type="EMBL" id="MCB6937870.1"/>
    </source>
</evidence>
<sequence>MLSLKEVEKHYDGFDLQCSMEVQKGCITGLIGKNGAGKTTAFKAVLGLIRKDGGEITVFGKSVESLDVKDKEHMGVVLSDSGFSGYLSVKDLIPVLDSMYPKFQKDWFLRKCSEYRMPMDKKIKDFSTGMKRKLQLLAAISYGADLLILDEPTSGMDVIARDEMLDLLREYMECGERSILISSHISSDLESLCDDLYMIDDGKIILHEETDELLANYGVLKVTKEQYGQLDRQYILRRRKENYGYSCLTAQKRFYQENYPEIESEKGSIDEVLTMMIRGKAL</sequence>
<dbReference type="SUPFAM" id="SSF52540">
    <property type="entry name" value="P-loop containing nucleoside triphosphate hydrolases"/>
    <property type="match status" value="1"/>
</dbReference>
<comment type="caution">
    <text evidence="5">The sequence shown here is derived from an EMBL/GenBank/DDBJ whole genome shotgun (WGS) entry which is preliminary data.</text>
</comment>
<accession>A0AAW4U7X9</accession>
<dbReference type="PROSITE" id="PS50893">
    <property type="entry name" value="ABC_TRANSPORTER_2"/>
    <property type="match status" value="1"/>
</dbReference>
<dbReference type="GO" id="GO:0016887">
    <property type="term" value="F:ATP hydrolysis activity"/>
    <property type="evidence" value="ECO:0007669"/>
    <property type="project" value="InterPro"/>
</dbReference>
<evidence type="ECO:0000256" key="2">
    <source>
        <dbReference type="ARBA" id="ARBA00022741"/>
    </source>
</evidence>
<feature type="domain" description="ABC transporter" evidence="4">
    <location>
        <begin position="2"/>
        <end position="226"/>
    </location>
</feature>
<dbReference type="EMBL" id="JAJCJK010000006">
    <property type="protein sequence ID" value="MCB6937870.1"/>
    <property type="molecule type" value="Genomic_DNA"/>
</dbReference>
<organism evidence="5 6">
    <name type="scientific">Agathobacter rectalis</name>
    <dbReference type="NCBI Taxonomy" id="39491"/>
    <lineage>
        <taxon>Bacteria</taxon>
        <taxon>Bacillati</taxon>
        <taxon>Bacillota</taxon>
        <taxon>Clostridia</taxon>
        <taxon>Lachnospirales</taxon>
        <taxon>Lachnospiraceae</taxon>
        <taxon>Agathobacter</taxon>
    </lineage>
</organism>
<dbReference type="SMART" id="SM00382">
    <property type="entry name" value="AAA"/>
    <property type="match status" value="1"/>
</dbReference>
<dbReference type="InterPro" id="IPR003439">
    <property type="entry name" value="ABC_transporter-like_ATP-bd"/>
</dbReference>
<proteinExistence type="predicted"/>
<dbReference type="Pfam" id="PF00005">
    <property type="entry name" value="ABC_tran"/>
    <property type="match status" value="1"/>
</dbReference>
<name>A0AAW4U7X9_9FIRM</name>
<protein>
    <submittedName>
        <fullName evidence="5">ABC transporter ATP-binding protein</fullName>
    </submittedName>
</protein>
<dbReference type="PANTHER" id="PTHR42939:SF3">
    <property type="entry name" value="ABC TRANSPORTER ATP-BINDING COMPONENT"/>
    <property type="match status" value="1"/>
</dbReference>
<dbReference type="InterPro" id="IPR027417">
    <property type="entry name" value="P-loop_NTPase"/>
</dbReference>
<dbReference type="InterPro" id="IPR051782">
    <property type="entry name" value="ABC_Transporter_VariousFunc"/>
</dbReference>
<evidence type="ECO:0000256" key="1">
    <source>
        <dbReference type="ARBA" id="ARBA00022448"/>
    </source>
</evidence>
<gene>
    <name evidence="5" type="ORF">LIZ56_05510</name>
</gene>
<dbReference type="AlphaFoldDB" id="A0AAW4U7X9"/>
<evidence type="ECO:0000259" key="4">
    <source>
        <dbReference type="PROSITE" id="PS50893"/>
    </source>
</evidence>
<dbReference type="Proteomes" id="UP001197684">
    <property type="component" value="Unassembled WGS sequence"/>
</dbReference>
<dbReference type="PANTHER" id="PTHR42939">
    <property type="entry name" value="ABC TRANSPORTER ATP-BINDING PROTEIN ALBC-RELATED"/>
    <property type="match status" value="1"/>
</dbReference>
<keyword evidence="1" id="KW-0813">Transport</keyword>
<dbReference type="Gene3D" id="3.40.50.300">
    <property type="entry name" value="P-loop containing nucleotide triphosphate hydrolases"/>
    <property type="match status" value="1"/>
</dbReference>
<reference evidence="5" key="1">
    <citation type="submission" date="2021-10" db="EMBL/GenBank/DDBJ databases">
        <title>Collection of gut derived symbiotic bacterial strains cultured from healthy donors.</title>
        <authorList>
            <person name="Lin H."/>
            <person name="Littmann E."/>
            <person name="Kohout C."/>
            <person name="Pamer E.G."/>
        </authorList>
    </citation>
    <scope>NUCLEOTIDE SEQUENCE</scope>
    <source>
        <strain evidence="5">DFI.9.42</strain>
    </source>
</reference>
<evidence type="ECO:0000313" key="6">
    <source>
        <dbReference type="Proteomes" id="UP001197684"/>
    </source>
</evidence>
<dbReference type="InterPro" id="IPR003593">
    <property type="entry name" value="AAA+_ATPase"/>
</dbReference>
<keyword evidence="2" id="KW-0547">Nucleotide-binding</keyword>